<organism evidence="2 3">
    <name type="scientific">Brevundimonas naejangsanensis</name>
    <dbReference type="NCBI Taxonomy" id="588932"/>
    <lineage>
        <taxon>Bacteria</taxon>
        <taxon>Pseudomonadati</taxon>
        <taxon>Pseudomonadota</taxon>
        <taxon>Alphaproteobacteria</taxon>
        <taxon>Caulobacterales</taxon>
        <taxon>Caulobacteraceae</taxon>
        <taxon>Brevundimonas</taxon>
    </lineage>
</organism>
<evidence type="ECO:0000313" key="3">
    <source>
        <dbReference type="Proteomes" id="UP000077603"/>
    </source>
</evidence>
<dbReference type="Proteomes" id="UP000077603">
    <property type="component" value="Chromosome"/>
</dbReference>
<feature type="compositionally biased region" description="Low complexity" evidence="1">
    <location>
        <begin position="10"/>
        <end position="27"/>
    </location>
</feature>
<keyword evidence="3" id="KW-1185">Reference proteome</keyword>
<evidence type="ECO:0000256" key="1">
    <source>
        <dbReference type="SAM" id="MobiDB-lite"/>
    </source>
</evidence>
<feature type="region of interest" description="Disordered" evidence="1">
    <location>
        <begin position="1"/>
        <end position="29"/>
    </location>
</feature>
<dbReference type="AlphaFoldDB" id="A0A172Y611"/>
<name>A0A172Y611_9CAUL</name>
<sequence length="61" mass="6032">MDKPTKDADGAGPEAAVPSSPAPAAAAKAERAARLAAALRANLRRRKAPGAGGARPAKESN</sequence>
<feature type="region of interest" description="Disordered" evidence="1">
    <location>
        <begin position="41"/>
        <end position="61"/>
    </location>
</feature>
<dbReference type="EMBL" id="CP015614">
    <property type="protein sequence ID" value="ANF54664.1"/>
    <property type="molecule type" value="Genomic_DNA"/>
</dbReference>
<dbReference type="KEGG" id="bne:DA69_07875"/>
<accession>A0A172Y611</accession>
<evidence type="ECO:0000313" key="2">
    <source>
        <dbReference type="EMBL" id="ANF54664.1"/>
    </source>
</evidence>
<gene>
    <name evidence="2" type="ORF">DA69_07875</name>
</gene>
<dbReference type="RefSeq" id="WP_025978285.1">
    <property type="nucleotide sequence ID" value="NZ_CP015614.1"/>
</dbReference>
<proteinExistence type="predicted"/>
<reference evidence="2 3" key="1">
    <citation type="journal article" date="2014" name="Genome Announc.">
        <title>Genome Sequence of a Promising Hydrogen-Producing Facultative Anaerobic Bacterium, Brevundimonas naejangsanensis Strain B1.</title>
        <authorList>
            <person name="Su H."/>
            <person name="Zhang T."/>
            <person name="Bao M."/>
            <person name="Jiang Y."/>
            <person name="Wang Y."/>
            <person name="Tan T."/>
        </authorList>
    </citation>
    <scope>NUCLEOTIDE SEQUENCE [LARGE SCALE GENOMIC DNA]</scope>
    <source>
        <strain evidence="2 3">B1</strain>
    </source>
</reference>
<dbReference type="STRING" id="588932.DA69_07875"/>
<protein>
    <submittedName>
        <fullName evidence="2">Uncharacterized protein</fullName>
    </submittedName>
</protein>